<dbReference type="PANTHER" id="PTHR43777">
    <property type="entry name" value="MOLYBDENUM COFACTOR CYTIDYLYLTRANSFERASE"/>
    <property type="match status" value="1"/>
</dbReference>
<evidence type="ECO:0000259" key="2">
    <source>
        <dbReference type="Pfam" id="PF12804"/>
    </source>
</evidence>
<dbReference type="InterPro" id="IPR029044">
    <property type="entry name" value="Nucleotide-diphossugar_trans"/>
</dbReference>
<dbReference type="PANTHER" id="PTHR43777:SF1">
    <property type="entry name" value="MOLYBDENUM COFACTOR CYTIDYLYLTRANSFERASE"/>
    <property type="match status" value="1"/>
</dbReference>
<keyword evidence="4" id="KW-1185">Reference proteome</keyword>
<dbReference type="Gene3D" id="3.90.550.10">
    <property type="entry name" value="Spore Coat Polysaccharide Biosynthesis Protein SpsA, Chain A"/>
    <property type="match status" value="1"/>
</dbReference>
<dbReference type="AlphaFoldDB" id="A0A1X0WH50"/>
<dbReference type="RefSeq" id="WP_084912349.1">
    <property type="nucleotide sequence ID" value="NZ_MRWE01000010.1"/>
</dbReference>
<reference evidence="3 4" key="1">
    <citation type="journal article" date="2017" name="Int. J. Syst. Evol. Microbiol.">
        <title>Rouxiella badensis sp. nov. and Rouxiella silvae sp. nov. isolated from peat bog soil in Germany and emendation of the genus description.</title>
        <authorList>
            <person name="Le Fleche-Mateos A."/>
            <person name="Kugler J.H."/>
            <person name="Hansen S.H."/>
            <person name="Syldatk C."/>
            <person name="Hausmann R."/>
            <person name="Lomprez F."/>
            <person name="Vandenbogaert M."/>
            <person name="Manuguerra J.C."/>
            <person name="Grimont P.A."/>
        </authorList>
    </citation>
    <scope>NUCLEOTIDE SEQUENCE [LARGE SCALE GENOMIC DNA]</scope>
    <source>
        <strain evidence="3 4">DSM 100043</strain>
    </source>
</reference>
<dbReference type="EMBL" id="MRWE01000010">
    <property type="protein sequence ID" value="ORJ26090.1"/>
    <property type="molecule type" value="Genomic_DNA"/>
</dbReference>
<dbReference type="STRING" id="1646377.BS640_08235"/>
<feature type="domain" description="MobA-like NTP transferase" evidence="2">
    <location>
        <begin position="6"/>
        <end position="165"/>
    </location>
</feature>
<comment type="caution">
    <text evidence="3">The sequence shown here is derived from an EMBL/GenBank/DDBJ whole genome shotgun (WGS) entry which is preliminary data.</text>
</comment>
<dbReference type="Pfam" id="PF12804">
    <property type="entry name" value="NTP_transf_3"/>
    <property type="match status" value="1"/>
</dbReference>
<evidence type="ECO:0000313" key="3">
    <source>
        <dbReference type="EMBL" id="ORJ26090.1"/>
    </source>
</evidence>
<keyword evidence="1" id="KW-0460">Magnesium</keyword>
<protein>
    <recommendedName>
        <fullName evidence="2">MobA-like NTP transferase domain-containing protein</fullName>
    </recommendedName>
</protein>
<dbReference type="CDD" id="cd04182">
    <property type="entry name" value="GT_2_like_f"/>
    <property type="match status" value="1"/>
</dbReference>
<organism evidence="3 4">
    <name type="scientific">Rouxiella badensis</name>
    <dbReference type="NCBI Taxonomy" id="1646377"/>
    <lineage>
        <taxon>Bacteria</taxon>
        <taxon>Pseudomonadati</taxon>
        <taxon>Pseudomonadota</taxon>
        <taxon>Gammaproteobacteria</taxon>
        <taxon>Enterobacterales</taxon>
        <taxon>Yersiniaceae</taxon>
        <taxon>Rouxiella</taxon>
    </lineage>
</organism>
<evidence type="ECO:0000256" key="1">
    <source>
        <dbReference type="ARBA" id="ARBA00022842"/>
    </source>
</evidence>
<name>A0A1X0WH50_9GAMM</name>
<accession>A0A1X0WH50</accession>
<proteinExistence type="predicted"/>
<evidence type="ECO:0000313" key="4">
    <source>
        <dbReference type="Proteomes" id="UP000192536"/>
    </source>
</evidence>
<dbReference type="Proteomes" id="UP000192536">
    <property type="component" value="Unassembled WGS sequence"/>
</dbReference>
<dbReference type="SUPFAM" id="SSF53448">
    <property type="entry name" value="Nucleotide-diphospho-sugar transferases"/>
    <property type="match status" value="1"/>
</dbReference>
<gene>
    <name evidence="3" type="ORF">BS640_08235</name>
</gene>
<dbReference type="GO" id="GO:0016779">
    <property type="term" value="F:nucleotidyltransferase activity"/>
    <property type="evidence" value="ECO:0007669"/>
    <property type="project" value="UniProtKB-ARBA"/>
</dbReference>
<dbReference type="InterPro" id="IPR025877">
    <property type="entry name" value="MobA-like_NTP_Trfase"/>
</dbReference>
<sequence length="186" mass="20527">MTKPGVVLLAAGKSQRFRAATGRHKLLETLKNSSLTVFEQSLENIQRSELDIQVVLRPEDVMLQDFCQRAAVPYLCLESEGMGDSIAAGVRARTDWSGWIIALADMPFIKPEIFVAVAQSVQQGQCARPVYRGQVGHPVGFPLTMRHPLEALCGDEGARGLLKAHPPWLIETQHTGCLWDIDVPQI</sequence>